<dbReference type="Gene3D" id="3.40.1570.10">
    <property type="entry name" value="HemS/ChuS/ChuX like domains"/>
    <property type="match status" value="1"/>
</dbReference>
<evidence type="ECO:0000313" key="1">
    <source>
        <dbReference type="EMBL" id="GIL82832.1"/>
    </source>
</evidence>
<evidence type="ECO:0000313" key="3">
    <source>
        <dbReference type="Proteomes" id="UP000722791"/>
    </source>
</evidence>
<gene>
    <name evidence="1" type="ORF">Vretifemale_11757</name>
    <name evidence="2" type="ORF">Vretimale_8197</name>
</gene>
<dbReference type="EMBL" id="BNCP01000025">
    <property type="protein sequence ID" value="GIL82832.1"/>
    <property type="molecule type" value="Genomic_DNA"/>
</dbReference>
<keyword evidence="4" id="KW-1185">Reference proteome</keyword>
<name>A0A8J4GBI9_9CHLO</name>
<dbReference type="SUPFAM" id="SSF144064">
    <property type="entry name" value="Heme iron utilization protein-like"/>
    <property type="match status" value="1"/>
</dbReference>
<organism evidence="2 3">
    <name type="scientific">Volvox reticuliferus</name>
    <dbReference type="NCBI Taxonomy" id="1737510"/>
    <lineage>
        <taxon>Eukaryota</taxon>
        <taxon>Viridiplantae</taxon>
        <taxon>Chlorophyta</taxon>
        <taxon>core chlorophytes</taxon>
        <taxon>Chlorophyceae</taxon>
        <taxon>CS clade</taxon>
        <taxon>Chlamydomonadales</taxon>
        <taxon>Volvocaceae</taxon>
        <taxon>Volvox</taxon>
    </lineage>
</organism>
<comment type="caution">
    <text evidence="2">The sequence shown here is derived from an EMBL/GenBank/DDBJ whole genome shotgun (WGS) entry which is preliminary data.</text>
</comment>
<evidence type="ECO:0000313" key="2">
    <source>
        <dbReference type="EMBL" id="GIM03663.1"/>
    </source>
</evidence>
<reference evidence="2" key="1">
    <citation type="journal article" date="2021" name="Proc. Natl. Acad. Sci. U.S.A.">
        <title>Three genomes in the algal genus Volvox reveal the fate of a haploid sex-determining region after a transition to homothallism.</title>
        <authorList>
            <person name="Yamamoto K."/>
            <person name="Hamaji T."/>
            <person name="Kawai-Toyooka H."/>
            <person name="Matsuzaki R."/>
            <person name="Takahashi F."/>
            <person name="Nishimura Y."/>
            <person name="Kawachi M."/>
            <person name="Noguchi H."/>
            <person name="Minakuchi Y."/>
            <person name="Umen J.G."/>
            <person name="Toyoda A."/>
            <person name="Nozaki H."/>
        </authorList>
    </citation>
    <scope>NUCLEOTIDE SEQUENCE</scope>
    <source>
        <strain evidence="2">NIES-3785</strain>
        <strain evidence="1">NIES-3786</strain>
    </source>
</reference>
<evidence type="ECO:0000313" key="4">
    <source>
        <dbReference type="Proteomes" id="UP000747110"/>
    </source>
</evidence>
<dbReference type="InterPro" id="IPR053733">
    <property type="entry name" value="Heme_Transport_Util_sf"/>
</dbReference>
<accession>A0A8J4GBI9</accession>
<dbReference type="EMBL" id="BNCQ01000014">
    <property type="protein sequence ID" value="GIM03663.1"/>
    <property type="molecule type" value="Genomic_DNA"/>
</dbReference>
<dbReference type="AlphaFoldDB" id="A0A8J4GBI9"/>
<protein>
    <submittedName>
        <fullName evidence="2">Uncharacterized protein</fullName>
    </submittedName>
</protein>
<proteinExistence type="predicted"/>
<dbReference type="Proteomes" id="UP000747110">
    <property type="component" value="Unassembled WGS sequence"/>
</dbReference>
<dbReference type="OrthoDB" id="10266716at2759"/>
<dbReference type="Proteomes" id="UP000722791">
    <property type="component" value="Unassembled WGS sequence"/>
</dbReference>
<sequence length="163" mass="17694">MLALRPRPFTCSGLRRAAKPPVTALRLRAQAGVTLQSLLDDAVNAGLGKVRFIVLGDGAILESVNNFGSVRYNEVPNRGVLATVASEDKSFECHITLSKVREVKFVKSKAKSGEYDIYATRFLGADSKVLMSCLLHGQQGQYDPAAVEAWTNLATKYGESVTF</sequence>